<gene>
    <name evidence="1" type="ORF">SMRZ_LOCUS13151</name>
</gene>
<reference evidence="1 2" key="1">
    <citation type="submission" date="2018-11" db="EMBL/GenBank/DDBJ databases">
        <authorList>
            <consortium name="Pathogen Informatics"/>
        </authorList>
    </citation>
    <scope>NUCLEOTIDE SEQUENCE [LARGE SCALE GENOMIC DNA]</scope>
    <source>
        <strain evidence="1 2">Zambia</strain>
    </source>
</reference>
<dbReference type="STRING" id="48269.A0A183MAS6"/>
<accession>A0A183MAS6</accession>
<sequence>TEYPDIRPVHCTFCVVLTTNQITTTNSTVNTNDNTNNNTSNTTQKWKLPKSVSTPDLENFANYSLLLTPSLDGFTKPPGPALIRVNGTRVTGPILVSNNAILQLGKTLYLKYIQPMQTKSLNSLINANNNNNNKMQIKTENANKIQQTITRLPSSLSLTNRLADKQIDLMNEKNQNDNVMKLKKDSQFTGGTLSKTQTLKVSYLFCIYICANVNVMFYSGHKKPIMFFAKVFITLDDEDRADNQGITDNCLSLIFIRKGLWRFLEISPVEIMNYLKLDHYGKLGSTARFEPRTYQVFHSGLASTDS</sequence>
<keyword evidence="2" id="KW-1185">Reference proteome</keyword>
<dbReference type="EMBL" id="UZAI01009213">
    <property type="protein sequence ID" value="VDP04171.1"/>
    <property type="molecule type" value="Genomic_DNA"/>
</dbReference>
<protein>
    <submittedName>
        <fullName evidence="1">Uncharacterized protein</fullName>
    </submittedName>
</protein>
<name>A0A183MAS6_9TREM</name>
<evidence type="ECO:0000313" key="2">
    <source>
        <dbReference type="Proteomes" id="UP000277204"/>
    </source>
</evidence>
<feature type="non-terminal residue" evidence="1">
    <location>
        <position position="1"/>
    </location>
</feature>
<proteinExistence type="predicted"/>
<dbReference type="AlphaFoldDB" id="A0A183MAS6"/>
<organism evidence="1 2">
    <name type="scientific">Schistosoma margrebowiei</name>
    <dbReference type="NCBI Taxonomy" id="48269"/>
    <lineage>
        <taxon>Eukaryota</taxon>
        <taxon>Metazoa</taxon>
        <taxon>Spiralia</taxon>
        <taxon>Lophotrochozoa</taxon>
        <taxon>Platyhelminthes</taxon>
        <taxon>Trematoda</taxon>
        <taxon>Digenea</taxon>
        <taxon>Strigeidida</taxon>
        <taxon>Schistosomatoidea</taxon>
        <taxon>Schistosomatidae</taxon>
        <taxon>Schistosoma</taxon>
    </lineage>
</organism>
<dbReference type="Proteomes" id="UP000277204">
    <property type="component" value="Unassembled WGS sequence"/>
</dbReference>
<evidence type="ECO:0000313" key="1">
    <source>
        <dbReference type="EMBL" id="VDP04171.1"/>
    </source>
</evidence>